<dbReference type="Pfam" id="PF11907">
    <property type="entry name" value="DUF3427"/>
    <property type="match status" value="1"/>
</dbReference>
<dbReference type="GO" id="GO:0016787">
    <property type="term" value="F:hydrolase activity"/>
    <property type="evidence" value="ECO:0007669"/>
    <property type="project" value="InterPro"/>
</dbReference>
<dbReference type="InterPro" id="IPR006935">
    <property type="entry name" value="Helicase/UvrB_N"/>
</dbReference>
<keyword evidence="5" id="KW-1185">Reference proteome</keyword>
<dbReference type="OrthoDB" id="9802848at2"/>
<comment type="caution">
    <text evidence="4">The sequence shown here is derived from an EMBL/GenBank/DDBJ whole genome shotgun (WGS) entry which is preliminary data.</text>
</comment>
<dbReference type="Pfam" id="PF04851">
    <property type="entry name" value="ResIII"/>
    <property type="match status" value="1"/>
</dbReference>
<dbReference type="PROSITE" id="PS51194">
    <property type="entry name" value="HELICASE_CTER"/>
    <property type="match status" value="1"/>
</dbReference>
<dbReference type="PROSITE" id="PS51192">
    <property type="entry name" value="HELICASE_ATP_BIND_1"/>
    <property type="match status" value="1"/>
</dbReference>
<dbReference type="Pfam" id="PF13091">
    <property type="entry name" value="PLDc_2"/>
    <property type="match status" value="1"/>
</dbReference>
<dbReference type="InterPro" id="IPR058403">
    <property type="entry name" value="DUF8090"/>
</dbReference>
<feature type="domain" description="Helicase ATP-binding" evidence="2">
    <location>
        <begin position="328"/>
        <end position="479"/>
    </location>
</feature>
<dbReference type="InterPro" id="IPR021835">
    <property type="entry name" value="DUF3427"/>
</dbReference>
<dbReference type="GO" id="GO:0004519">
    <property type="term" value="F:endonuclease activity"/>
    <property type="evidence" value="ECO:0007669"/>
    <property type="project" value="UniProtKB-KW"/>
</dbReference>
<dbReference type="InterPro" id="IPR050742">
    <property type="entry name" value="Helicase_Restrict-Modif_Enz"/>
</dbReference>
<name>A0A4Y8Q3N5_9BACL</name>
<dbReference type="InterPro" id="IPR025202">
    <property type="entry name" value="PLD-like_dom"/>
</dbReference>
<organism evidence="4 5">
    <name type="scientific">Paenibacillus athensensis</name>
    <dbReference type="NCBI Taxonomy" id="1967502"/>
    <lineage>
        <taxon>Bacteria</taxon>
        <taxon>Bacillati</taxon>
        <taxon>Bacillota</taxon>
        <taxon>Bacilli</taxon>
        <taxon>Bacillales</taxon>
        <taxon>Paenibacillaceae</taxon>
        <taxon>Paenibacillus</taxon>
    </lineage>
</organism>
<dbReference type="GO" id="GO:0003677">
    <property type="term" value="F:DNA binding"/>
    <property type="evidence" value="ECO:0007669"/>
    <property type="project" value="InterPro"/>
</dbReference>
<gene>
    <name evidence="4" type="ORF">B5M42_09700</name>
</gene>
<dbReference type="CDD" id="cd18032">
    <property type="entry name" value="DEXHc_RE_I_III_res"/>
    <property type="match status" value="1"/>
</dbReference>
<dbReference type="GO" id="GO:0005829">
    <property type="term" value="C:cytosol"/>
    <property type="evidence" value="ECO:0007669"/>
    <property type="project" value="TreeGrafter"/>
</dbReference>
<dbReference type="GO" id="GO:0005524">
    <property type="term" value="F:ATP binding"/>
    <property type="evidence" value="ECO:0007669"/>
    <property type="project" value="InterPro"/>
</dbReference>
<reference evidence="4 5" key="1">
    <citation type="submission" date="2017-03" db="EMBL/GenBank/DDBJ databases">
        <title>Isolation of Levoglucosan Utilizing Bacteria.</title>
        <authorList>
            <person name="Arya A.S."/>
        </authorList>
    </citation>
    <scope>NUCLEOTIDE SEQUENCE [LARGE SCALE GENOMIC DNA]</scope>
    <source>
        <strain evidence="4 5">MEC069</strain>
    </source>
</reference>
<dbReference type="InterPro" id="IPR001650">
    <property type="entry name" value="Helicase_C-like"/>
</dbReference>
<dbReference type="SUPFAM" id="SSF52540">
    <property type="entry name" value="P-loop containing nucleoside triphosphate hydrolases"/>
    <property type="match status" value="1"/>
</dbReference>
<dbReference type="PANTHER" id="PTHR47396">
    <property type="entry name" value="TYPE I RESTRICTION ENZYME ECOKI R PROTEIN"/>
    <property type="match status" value="1"/>
</dbReference>
<evidence type="ECO:0000259" key="2">
    <source>
        <dbReference type="PROSITE" id="PS51192"/>
    </source>
</evidence>
<evidence type="ECO:0000256" key="1">
    <source>
        <dbReference type="SAM" id="Coils"/>
    </source>
</evidence>
<evidence type="ECO:0000313" key="4">
    <source>
        <dbReference type="EMBL" id="TFE88199.1"/>
    </source>
</evidence>
<dbReference type="Pfam" id="PF26350">
    <property type="entry name" value="DUF8090"/>
    <property type="match status" value="1"/>
</dbReference>
<keyword evidence="4" id="KW-0255">Endonuclease</keyword>
<dbReference type="Proteomes" id="UP000298246">
    <property type="component" value="Unassembled WGS sequence"/>
</dbReference>
<accession>A0A4Y8Q3N5</accession>
<evidence type="ECO:0000313" key="5">
    <source>
        <dbReference type="Proteomes" id="UP000298246"/>
    </source>
</evidence>
<keyword evidence="4" id="KW-0540">Nuclease</keyword>
<dbReference type="EMBL" id="MYFO01000010">
    <property type="protein sequence ID" value="TFE88199.1"/>
    <property type="molecule type" value="Genomic_DNA"/>
</dbReference>
<feature type="domain" description="Helicase C-terminal" evidence="3">
    <location>
        <begin position="532"/>
        <end position="693"/>
    </location>
</feature>
<dbReference type="AlphaFoldDB" id="A0A4Y8Q3N5"/>
<keyword evidence="1" id="KW-0175">Coiled coil</keyword>
<dbReference type="SUPFAM" id="SSF56024">
    <property type="entry name" value="Phospholipase D/nuclease"/>
    <property type="match status" value="1"/>
</dbReference>
<dbReference type="CDD" id="cd18799">
    <property type="entry name" value="SF2_C_EcoAI-like"/>
    <property type="match status" value="1"/>
</dbReference>
<dbReference type="InterPro" id="IPR014001">
    <property type="entry name" value="Helicase_ATP-bd"/>
</dbReference>
<feature type="coiled-coil region" evidence="1">
    <location>
        <begin position="37"/>
        <end position="64"/>
    </location>
</feature>
<dbReference type="InterPro" id="IPR027417">
    <property type="entry name" value="P-loop_NTPase"/>
</dbReference>
<evidence type="ECO:0000259" key="3">
    <source>
        <dbReference type="PROSITE" id="PS51194"/>
    </source>
</evidence>
<dbReference type="SMART" id="SM00490">
    <property type="entry name" value="HELICc"/>
    <property type="match status" value="1"/>
</dbReference>
<keyword evidence="4" id="KW-0378">Hydrolase</keyword>
<proteinExistence type="predicted"/>
<sequence>MNEQDHKQGLHEEILHKHKTYPPNQQIHKLHPAQHTNSLIQQVLRDLTQAFKELEKQNQLQEMMELTRQVKQLLPNSKHAELDLPLKAIHYRHDDFPIPMYPEFFLTNPLLLTNQNAMHLFRALKYELMTADQAFFMVSFVRWSGLQLLLKSIDQFKKDQPNKKIKILTSTYLKITEPKALKSLLLLPNVETKVFNSGKVSFHTKAYLFERISNLNTAIIGSSNLTYSALKTGHEWNVKLPGDTLQSVFLNARDAFETYWNDANAVPLDAALIDTYEKEYNNKKIMLVNPYTAAEHVDFTEATVKPEEDQGPIQPNKMQVEALEALSKTRSNQHTKAVVIAATGTGKTYLSALDVHAFQANTMLFLAHRDEILESSQKTFIQVFGQKDGFGKLTGIHKEGYKPYLFGSVRTLSKDEVLYQYSPEHFDYIVVDEFHHAEAATYKKVLDYFKPKFLLGLTATPERMDGRDVLELCNHNVVYEIRLREALEEGLLVPFRYFGLSDPTVDYEEVGIQSNGQFKENELVRVLNTHERVDYVLEMIRKFGHDGPFMKALGFCATIEHAQYMSDACNQRGVGAGYLTGDNTPDQRQTLIRRLEDDTDPLQIIFTVDIFNEGVDIPRINLVLFLRPTESATIFIQQLGRGLRKAPGKEYATILDFIGNYKKSFIVPLALSGQYNHKAFDRESLRVAVETDFANLPEGCFVDLEEVSRKQILEKIESIKLDRDLMLKEVYNQFRKELGRSPEIEDFLYVEGAPSFHSFIFKYGSWVETKKRMKDLNELDRSILANEVFLKVIRRVEGLLPVKWPYELIILYVAISKGKVCQEDVVNELQFRFAISISAENHAKKIHRAMEKLAETPTKKSWSFGKLKNGDFSLSTVVADTIQSNSLFKDYLGGRLEYGLAEFRRVYRPGVFFQSEKNVVLYQNYTRNDLIYLFESDVQEGSWREGVSRVGSHYLLFVNLNKEKRVAEHLKYHDYFIDQQHFHWQSQNSTSHKSTVGQNYVHHKQRGFHIHLFVRKFERMHGVTLPLMYLGEVDYVSSHGDKPMNVTWKLHQPIPEALYMDFIR</sequence>
<dbReference type="SMART" id="SM00487">
    <property type="entry name" value="DEXDc"/>
    <property type="match status" value="1"/>
</dbReference>
<dbReference type="Gene3D" id="3.40.50.300">
    <property type="entry name" value="P-loop containing nucleotide triphosphate hydrolases"/>
    <property type="match status" value="2"/>
</dbReference>
<dbReference type="PANTHER" id="PTHR47396:SF1">
    <property type="entry name" value="ATP-DEPENDENT HELICASE IRC3-RELATED"/>
    <property type="match status" value="1"/>
</dbReference>
<dbReference type="Gene3D" id="3.30.870.10">
    <property type="entry name" value="Endonuclease Chain A"/>
    <property type="match status" value="1"/>
</dbReference>
<dbReference type="Pfam" id="PF00271">
    <property type="entry name" value="Helicase_C"/>
    <property type="match status" value="1"/>
</dbReference>
<dbReference type="RefSeq" id="WP_134752227.1">
    <property type="nucleotide sequence ID" value="NZ_MYFO02000015.1"/>
</dbReference>
<protein>
    <submittedName>
        <fullName evidence="4">Restriction endonuclease subunit R</fullName>
    </submittedName>
</protein>